<dbReference type="Gene3D" id="3.40.50.1820">
    <property type="entry name" value="alpha/beta hydrolase"/>
    <property type="match status" value="1"/>
</dbReference>
<sequence>MGEENHADAVAAVTDPRTVRAMVEDYAASPHVDRAADEADRAAGRLVECPVLVGWSRHDDLEDLYGDPVAVWQPWCRDAVASAVIDSGHHMAEQAPEQLAATLARFLRG</sequence>
<dbReference type="SUPFAM" id="SSF53474">
    <property type="entry name" value="alpha/beta-Hydrolases"/>
    <property type="match status" value="1"/>
</dbReference>
<evidence type="ECO:0008006" key="3">
    <source>
        <dbReference type="Google" id="ProtNLM"/>
    </source>
</evidence>
<proteinExistence type="predicted"/>
<dbReference type="EMBL" id="BAABAH010000001">
    <property type="protein sequence ID" value="GAA3803572.1"/>
    <property type="molecule type" value="Genomic_DNA"/>
</dbReference>
<evidence type="ECO:0000313" key="1">
    <source>
        <dbReference type="EMBL" id="GAA3803572.1"/>
    </source>
</evidence>
<gene>
    <name evidence="1" type="ORF">GCM10022242_03400</name>
</gene>
<organism evidence="1 2">
    <name type="scientific">Nocardioides panacisoli</name>
    <dbReference type="NCBI Taxonomy" id="627624"/>
    <lineage>
        <taxon>Bacteria</taxon>
        <taxon>Bacillati</taxon>
        <taxon>Actinomycetota</taxon>
        <taxon>Actinomycetes</taxon>
        <taxon>Propionibacteriales</taxon>
        <taxon>Nocardioidaceae</taxon>
        <taxon>Nocardioides</taxon>
    </lineage>
</organism>
<dbReference type="Proteomes" id="UP001501821">
    <property type="component" value="Unassembled WGS sequence"/>
</dbReference>
<accession>A0ABP7HSX4</accession>
<evidence type="ECO:0000313" key="2">
    <source>
        <dbReference type="Proteomes" id="UP001501821"/>
    </source>
</evidence>
<reference evidence="2" key="1">
    <citation type="journal article" date="2019" name="Int. J. Syst. Evol. Microbiol.">
        <title>The Global Catalogue of Microorganisms (GCM) 10K type strain sequencing project: providing services to taxonomists for standard genome sequencing and annotation.</title>
        <authorList>
            <consortium name="The Broad Institute Genomics Platform"/>
            <consortium name="The Broad Institute Genome Sequencing Center for Infectious Disease"/>
            <person name="Wu L."/>
            <person name="Ma J."/>
        </authorList>
    </citation>
    <scope>NUCLEOTIDE SEQUENCE [LARGE SCALE GENOMIC DNA]</scope>
    <source>
        <strain evidence="2">JCM 16953</strain>
    </source>
</reference>
<dbReference type="InterPro" id="IPR029058">
    <property type="entry name" value="AB_hydrolase_fold"/>
</dbReference>
<comment type="caution">
    <text evidence="1">The sequence shown here is derived from an EMBL/GenBank/DDBJ whole genome shotgun (WGS) entry which is preliminary data.</text>
</comment>
<name>A0ABP7HSX4_9ACTN</name>
<protein>
    <recommendedName>
        <fullName evidence="3">Alpha/beta hydrolase</fullName>
    </recommendedName>
</protein>
<keyword evidence="2" id="KW-1185">Reference proteome</keyword>